<organism evidence="2 3">
    <name type="scientific">Thalictrum thalictroides</name>
    <name type="common">Rue-anemone</name>
    <name type="synonym">Anemone thalictroides</name>
    <dbReference type="NCBI Taxonomy" id="46969"/>
    <lineage>
        <taxon>Eukaryota</taxon>
        <taxon>Viridiplantae</taxon>
        <taxon>Streptophyta</taxon>
        <taxon>Embryophyta</taxon>
        <taxon>Tracheophyta</taxon>
        <taxon>Spermatophyta</taxon>
        <taxon>Magnoliopsida</taxon>
        <taxon>Ranunculales</taxon>
        <taxon>Ranunculaceae</taxon>
        <taxon>Thalictroideae</taxon>
        <taxon>Thalictrum</taxon>
    </lineage>
</organism>
<gene>
    <name evidence="2" type="ORF">FRX31_033990</name>
</gene>
<evidence type="ECO:0000256" key="1">
    <source>
        <dbReference type="SAM" id="MobiDB-lite"/>
    </source>
</evidence>
<dbReference type="Proteomes" id="UP000554482">
    <property type="component" value="Unassembled WGS sequence"/>
</dbReference>
<evidence type="ECO:0000313" key="3">
    <source>
        <dbReference type="Proteomes" id="UP000554482"/>
    </source>
</evidence>
<protein>
    <submittedName>
        <fullName evidence="2">Uncharacterized protein</fullName>
    </submittedName>
</protein>
<sequence>MPTIPLQGRMWEWMHYSGEMKSDTTCPFCSNDPCPYNYYESEHSLEFEHTSDDNDNIEDDGGDSQDK</sequence>
<evidence type="ECO:0000313" key="2">
    <source>
        <dbReference type="EMBL" id="KAF5176422.1"/>
    </source>
</evidence>
<name>A0A7J6UW62_THATH</name>
<feature type="compositionally biased region" description="Acidic residues" evidence="1">
    <location>
        <begin position="53"/>
        <end position="67"/>
    </location>
</feature>
<keyword evidence="3" id="KW-1185">Reference proteome</keyword>
<reference evidence="2 3" key="1">
    <citation type="submission" date="2020-06" db="EMBL/GenBank/DDBJ databases">
        <title>Transcriptomic and genomic resources for Thalictrum thalictroides and T. hernandezii: Facilitating candidate gene discovery in an emerging model plant lineage.</title>
        <authorList>
            <person name="Arias T."/>
            <person name="Riano-Pachon D.M."/>
            <person name="Di Stilio V.S."/>
        </authorList>
    </citation>
    <scope>NUCLEOTIDE SEQUENCE [LARGE SCALE GENOMIC DNA]</scope>
    <source>
        <strain evidence="3">cv. WT478/WT964</strain>
        <tissue evidence="2">Leaves</tissue>
    </source>
</reference>
<proteinExistence type="predicted"/>
<comment type="caution">
    <text evidence="2">The sequence shown here is derived from an EMBL/GenBank/DDBJ whole genome shotgun (WGS) entry which is preliminary data.</text>
</comment>
<dbReference type="AlphaFoldDB" id="A0A7J6UW62"/>
<accession>A0A7J6UW62</accession>
<dbReference type="EMBL" id="JABWDY010042758">
    <property type="protein sequence ID" value="KAF5176422.1"/>
    <property type="molecule type" value="Genomic_DNA"/>
</dbReference>
<feature type="region of interest" description="Disordered" evidence="1">
    <location>
        <begin position="45"/>
        <end position="67"/>
    </location>
</feature>